<dbReference type="PATRIC" id="fig|86416.3.peg.3393"/>
<gene>
    <name evidence="1" type="ORF">Clopa_3398</name>
</gene>
<evidence type="ECO:0000313" key="1">
    <source>
        <dbReference type="EMBL" id="AGK98193.1"/>
    </source>
</evidence>
<dbReference type="eggNOG" id="ENOG5033BDC">
    <property type="taxonomic scope" value="Bacteria"/>
</dbReference>
<sequence>MVFENLMALHVAIRRNCPPEIAFKYIDNLAWLERKRSPNFDWIEKDVKDVLKFREEGLSWSEIGSYYGTTASGVCHAVITRRKNKVDKKIVRAKRS</sequence>
<dbReference type="KEGG" id="cpas:Clopa_3398"/>
<dbReference type="HOGENOM" id="CLU_2394585_0_0_9"/>
<dbReference type="EMBL" id="CP003261">
    <property type="protein sequence ID" value="AGK98193.1"/>
    <property type="molecule type" value="Genomic_DNA"/>
</dbReference>
<proteinExistence type="predicted"/>
<organism evidence="1 2">
    <name type="scientific">Clostridium pasteurianum BC1</name>
    <dbReference type="NCBI Taxonomy" id="86416"/>
    <lineage>
        <taxon>Bacteria</taxon>
        <taxon>Bacillati</taxon>
        <taxon>Bacillota</taxon>
        <taxon>Clostridia</taxon>
        <taxon>Eubacteriales</taxon>
        <taxon>Clostridiaceae</taxon>
        <taxon>Clostridium</taxon>
    </lineage>
</organism>
<accession>R4K6L3</accession>
<dbReference type="AlphaFoldDB" id="R4K6L3"/>
<evidence type="ECO:0000313" key="2">
    <source>
        <dbReference type="Proteomes" id="UP000013523"/>
    </source>
</evidence>
<reference evidence="1 2" key="1">
    <citation type="submission" date="2012-01" db="EMBL/GenBank/DDBJ databases">
        <title>Complete sequence of chromosome of Clostridium pasteurianum BC1.</title>
        <authorList>
            <consortium name="US DOE Joint Genome Institute"/>
            <person name="Lucas S."/>
            <person name="Han J."/>
            <person name="Lapidus A."/>
            <person name="Cheng J.-F."/>
            <person name="Goodwin L."/>
            <person name="Pitluck S."/>
            <person name="Peters L."/>
            <person name="Mikhailova N."/>
            <person name="Teshima H."/>
            <person name="Detter J.C."/>
            <person name="Han C."/>
            <person name="Tapia R."/>
            <person name="Land M."/>
            <person name="Hauser L."/>
            <person name="Kyrpides N."/>
            <person name="Ivanova N."/>
            <person name="Pagani I."/>
            <person name="Dunn J."/>
            <person name="Taghavi S."/>
            <person name="Francis A."/>
            <person name="van der Lelie D."/>
            <person name="Woyke T."/>
        </authorList>
    </citation>
    <scope>NUCLEOTIDE SEQUENCE [LARGE SCALE GENOMIC DNA]</scope>
    <source>
        <strain evidence="1 2">BC1</strain>
    </source>
</reference>
<protein>
    <submittedName>
        <fullName evidence="1">Uncharacterized protein</fullName>
    </submittedName>
</protein>
<keyword evidence="2" id="KW-1185">Reference proteome</keyword>
<dbReference type="Proteomes" id="UP000013523">
    <property type="component" value="Chromosome"/>
</dbReference>
<name>R4K6L3_CLOPA</name>
<dbReference type="STRING" id="86416.Clopa_3398"/>